<dbReference type="AlphaFoldDB" id="A0A850HCC0"/>
<name>A0A850HCC0_9SPHN</name>
<evidence type="ECO:0000313" key="6">
    <source>
        <dbReference type="EMBL" id="NVD44749.1"/>
    </source>
</evidence>
<dbReference type="Pfam" id="PF13439">
    <property type="entry name" value="Glyco_transf_4"/>
    <property type="match status" value="1"/>
</dbReference>
<comment type="caution">
    <text evidence="6">The sequence shown here is derived from an EMBL/GenBank/DDBJ whole genome shotgun (WGS) entry which is preliminary data.</text>
</comment>
<dbReference type="PANTHER" id="PTHR12526">
    <property type="entry name" value="GLYCOSYLTRANSFERASE"/>
    <property type="match status" value="1"/>
</dbReference>
<keyword evidence="2" id="KW-0328">Glycosyltransferase</keyword>
<evidence type="ECO:0000259" key="5">
    <source>
        <dbReference type="Pfam" id="PF13439"/>
    </source>
</evidence>
<gene>
    <name evidence="6" type="ORF">HUV48_06910</name>
</gene>
<feature type="domain" description="Glycosyltransferase subfamily 4-like N-terminal" evidence="5">
    <location>
        <begin position="100"/>
        <end position="188"/>
    </location>
</feature>
<dbReference type="Gene3D" id="3.40.50.2000">
    <property type="entry name" value="Glycogen Phosphorylase B"/>
    <property type="match status" value="2"/>
</dbReference>
<keyword evidence="3 6" id="KW-0808">Transferase</keyword>
<proteinExistence type="inferred from homology"/>
<feature type="domain" description="Glycosyl transferase family 1" evidence="4">
    <location>
        <begin position="195"/>
        <end position="360"/>
    </location>
</feature>
<evidence type="ECO:0000256" key="1">
    <source>
        <dbReference type="ARBA" id="ARBA00009481"/>
    </source>
</evidence>
<dbReference type="Proteomes" id="UP000561438">
    <property type="component" value="Unassembled WGS sequence"/>
</dbReference>
<dbReference type="InterPro" id="IPR028098">
    <property type="entry name" value="Glyco_trans_4-like_N"/>
</dbReference>
<dbReference type="GO" id="GO:0016757">
    <property type="term" value="F:glycosyltransferase activity"/>
    <property type="evidence" value="ECO:0007669"/>
    <property type="project" value="UniProtKB-KW"/>
</dbReference>
<reference evidence="6 7" key="1">
    <citation type="submission" date="2020-06" db="EMBL/GenBank/DDBJ databases">
        <title>Altererythrobacter sp. HHU K3-1.</title>
        <authorList>
            <person name="Zhang D."/>
            <person name="Xue H."/>
        </authorList>
    </citation>
    <scope>NUCLEOTIDE SEQUENCE [LARGE SCALE GENOMIC DNA]</scope>
    <source>
        <strain evidence="6 7">HHU K3-1</strain>
    </source>
</reference>
<dbReference type="SUPFAM" id="SSF53756">
    <property type="entry name" value="UDP-Glycosyltransferase/glycogen phosphorylase"/>
    <property type="match status" value="1"/>
</dbReference>
<evidence type="ECO:0000313" key="7">
    <source>
        <dbReference type="Proteomes" id="UP000561438"/>
    </source>
</evidence>
<dbReference type="RefSeq" id="WP_176267052.1">
    <property type="nucleotide sequence ID" value="NZ_JABWGV010000002.1"/>
</dbReference>
<evidence type="ECO:0000256" key="2">
    <source>
        <dbReference type="ARBA" id="ARBA00022676"/>
    </source>
</evidence>
<comment type="similarity">
    <text evidence="1">Belongs to the glycosyltransferase group 1 family. Glycosyltransferase 4 subfamily.</text>
</comment>
<protein>
    <submittedName>
        <fullName evidence="6">Glycosyltransferase</fullName>
    </submittedName>
</protein>
<sequence length="383" mass="42149">MEQQGKVLCIVVPDLFRITQTFFHEHIARIHPGKTVVVHLSSTGQEALTDVPVCEISTEPLWPKTSLPLMGKVLDVANSIHTSRLSGKDEARIEAFFAKHGVTHLFAEFATSASLVLELAERLNLPLTSLSHGWDINIMGGGRVWRKRYERLFASSTRLAAVCEFLRQQMLLLGAPPEKVSIIPCAVEAANFEVAEQGSSVRVVMVCRLIDQKGPLQALRAFAIAHKERPQLTLDVAGNGPLEQHLLAEIDRLGLTEAVNFHGDMPHEETLSLIANSQIFIQHCMTLPGKGIESQAISLLEAMGHGLVPVVSRHGGMADHVKHGERGWLVEEGDEAAMAKHIVAMNDDADARRSIGAKARTYVLDNFSRERIYPVLRETIGLV</sequence>
<dbReference type="Pfam" id="PF00534">
    <property type="entry name" value="Glycos_transf_1"/>
    <property type="match status" value="1"/>
</dbReference>
<dbReference type="InterPro" id="IPR001296">
    <property type="entry name" value="Glyco_trans_1"/>
</dbReference>
<evidence type="ECO:0000259" key="4">
    <source>
        <dbReference type="Pfam" id="PF00534"/>
    </source>
</evidence>
<organism evidence="6 7">
    <name type="scientific">Qipengyuania atrilutea</name>
    <dbReference type="NCBI Taxonomy" id="2744473"/>
    <lineage>
        <taxon>Bacteria</taxon>
        <taxon>Pseudomonadati</taxon>
        <taxon>Pseudomonadota</taxon>
        <taxon>Alphaproteobacteria</taxon>
        <taxon>Sphingomonadales</taxon>
        <taxon>Erythrobacteraceae</taxon>
        <taxon>Qipengyuania</taxon>
    </lineage>
</organism>
<dbReference type="PANTHER" id="PTHR12526:SF640">
    <property type="entry name" value="COLANIC ACID BIOSYNTHESIS GLYCOSYLTRANSFERASE WCAL-RELATED"/>
    <property type="match status" value="1"/>
</dbReference>
<keyword evidence="7" id="KW-1185">Reference proteome</keyword>
<dbReference type="EMBL" id="JABWGV010000002">
    <property type="protein sequence ID" value="NVD44749.1"/>
    <property type="molecule type" value="Genomic_DNA"/>
</dbReference>
<accession>A0A850HCC0</accession>
<evidence type="ECO:0000256" key="3">
    <source>
        <dbReference type="ARBA" id="ARBA00022679"/>
    </source>
</evidence>